<reference evidence="1" key="1">
    <citation type="submission" date="2021-08" db="EMBL/GenBank/DDBJ databases">
        <title>Prevotella lacticifex sp. nov., isolated from rumen of cow.</title>
        <authorList>
            <person name="Shinkai T."/>
            <person name="Ikeyama N."/>
            <person name="Kumagai M."/>
            <person name="Ohmori H."/>
            <person name="Sakamoto M."/>
            <person name="Ohkuma M."/>
            <person name="Mitsumori M."/>
        </authorList>
    </citation>
    <scope>NUCLEOTIDE SEQUENCE</scope>
    <source>
        <strain evidence="1">DSM 11371</strain>
    </source>
</reference>
<dbReference type="AlphaFoldDB" id="A0AA37HXB8"/>
<proteinExistence type="predicted"/>
<protein>
    <submittedName>
        <fullName evidence="1">Uncharacterized protein</fullName>
    </submittedName>
</protein>
<dbReference type="Proteomes" id="UP000887043">
    <property type="component" value="Unassembled WGS sequence"/>
</dbReference>
<comment type="caution">
    <text evidence="1">The sequence shown here is derived from an EMBL/GenBank/DDBJ whole genome shotgun (WGS) entry which is preliminary data.</text>
</comment>
<name>A0AA37HXB8_SEGBR</name>
<dbReference type="Gene3D" id="3.40.630.30">
    <property type="match status" value="1"/>
</dbReference>
<dbReference type="InterPro" id="IPR016181">
    <property type="entry name" value="Acyl_CoA_acyltransferase"/>
</dbReference>
<gene>
    <name evidence="1" type="ORF">PRRU23_23700</name>
</gene>
<dbReference type="RefSeq" id="WP_006283791.1">
    <property type="nucleotide sequence ID" value="NZ_BPTR01000001.1"/>
</dbReference>
<accession>A0AA37HXB8</accession>
<evidence type="ECO:0000313" key="1">
    <source>
        <dbReference type="EMBL" id="GJG28670.1"/>
    </source>
</evidence>
<sequence length="159" mass="18299">MTVYNEEKALYSDTSNIYIARYDHKMIGSIRVFKWDRKKELPIERMYGINPLEAISHEKYAEYWHIGRFAIDSSIGISPVHLFKQLMIYAVTPIMKSEYGYMVAEVDAKLLKVVNALGIHSINLGESIYYLSSETIPIYASQKGITPFYQHYLGLCNSA</sequence>
<evidence type="ECO:0000313" key="2">
    <source>
        <dbReference type="Proteomes" id="UP000887043"/>
    </source>
</evidence>
<dbReference type="EMBL" id="BPTR01000001">
    <property type="protein sequence ID" value="GJG28670.1"/>
    <property type="molecule type" value="Genomic_DNA"/>
</dbReference>
<organism evidence="1 2">
    <name type="scientific">Segatella bryantii</name>
    <name type="common">Prevotella bryantii</name>
    <dbReference type="NCBI Taxonomy" id="77095"/>
    <lineage>
        <taxon>Bacteria</taxon>
        <taxon>Pseudomonadati</taxon>
        <taxon>Bacteroidota</taxon>
        <taxon>Bacteroidia</taxon>
        <taxon>Bacteroidales</taxon>
        <taxon>Prevotellaceae</taxon>
        <taxon>Segatella</taxon>
    </lineage>
</organism>
<dbReference type="SUPFAM" id="SSF55729">
    <property type="entry name" value="Acyl-CoA N-acyltransferases (Nat)"/>
    <property type="match status" value="1"/>
</dbReference>